<dbReference type="EMBL" id="ML987189">
    <property type="protein sequence ID" value="KAF2256990.1"/>
    <property type="molecule type" value="Genomic_DNA"/>
</dbReference>
<evidence type="ECO:0000313" key="2">
    <source>
        <dbReference type="Proteomes" id="UP000800094"/>
    </source>
</evidence>
<dbReference type="GeneID" id="54575542"/>
<organism evidence="1 2">
    <name type="scientific">Trematosphaeria pertusa</name>
    <dbReference type="NCBI Taxonomy" id="390896"/>
    <lineage>
        <taxon>Eukaryota</taxon>
        <taxon>Fungi</taxon>
        <taxon>Dikarya</taxon>
        <taxon>Ascomycota</taxon>
        <taxon>Pezizomycotina</taxon>
        <taxon>Dothideomycetes</taxon>
        <taxon>Pleosporomycetidae</taxon>
        <taxon>Pleosporales</taxon>
        <taxon>Massarineae</taxon>
        <taxon>Trematosphaeriaceae</taxon>
        <taxon>Trematosphaeria</taxon>
    </lineage>
</organism>
<protein>
    <submittedName>
        <fullName evidence="1">Uncharacterized protein</fullName>
    </submittedName>
</protein>
<dbReference type="Proteomes" id="UP000800094">
    <property type="component" value="Unassembled WGS sequence"/>
</dbReference>
<gene>
    <name evidence="1" type="ORF">BU26DRAFT_33308</name>
</gene>
<accession>A0A6A6J533</accession>
<keyword evidence="2" id="KW-1185">Reference proteome</keyword>
<dbReference type="AlphaFoldDB" id="A0A6A6J533"/>
<evidence type="ECO:0000313" key="1">
    <source>
        <dbReference type="EMBL" id="KAF2256990.1"/>
    </source>
</evidence>
<dbReference type="RefSeq" id="XP_033691994.1">
    <property type="nucleotide sequence ID" value="XM_033822212.1"/>
</dbReference>
<proteinExistence type="predicted"/>
<dbReference type="OrthoDB" id="3204049at2759"/>
<sequence>MAHQAHALPWQTLADNFKFVYANTKYYGRTNLYPCLKPGQGKQLQHFARVFARLMDDFSAQELEKYPDELTPPTDDEIFIPDSTVKRISKTVKYYKTPKPRSTYSNEPKELRLTEAERKLPYWLLNIRDDASYPKDEVLECVELLKTLVSYGEMEPLMRLASHPAVHLQTIWSFPYDRDIEHGWTDIKNCALMAYLCLNMFLVKPELYDPASRSQKLNEMRKARSPVYSGRQCDYRNTSSYQKMLVHCTFTRSDSQYEVCALPHREFFGIERHMISTPNWNGLAKAQVGYGPWSELLDAKYRSWYVPSVSDIPTVVSIMKHFVPTELALQILEHADYTAKRRVPVPNDPLHRDNAEELKKYLSYCWKVLARVDMLLKANGKWIDWEYEVTECIYDLWGVPYPKMCTTKQAWEISGRREGDIDPSRVLRTFT</sequence>
<reference evidence="1" key="1">
    <citation type="journal article" date="2020" name="Stud. Mycol.">
        <title>101 Dothideomycetes genomes: a test case for predicting lifestyles and emergence of pathogens.</title>
        <authorList>
            <person name="Haridas S."/>
            <person name="Albert R."/>
            <person name="Binder M."/>
            <person name="Bloem J."/>
            <person name="Labutti K."/>
            <person name="Salamov A."/>
            <person name="Andreopoulos B."/>
            <person name="Baker S."/>
            <person name="Barry K."/>
            <person name="Bills G."/>
            <person name="Bluhm B."/>
            <person name="Cannon C."/>
            <person name="Castanera R."/>
            <person name="Culley D."/>
            <person name="Daum C."/>
            <person name="Ezra D."/>
            <person name="Gonzalez J."/>
            <person name="Henrissat B."/>
            <person name="Kuo A."/>
            <person name="Liang C."/>
            <person name="Lipzen A."/>
            <person name="Lutzoni F."/>
            <person name="Magnuson J."/>
            <person name="Mondo S."/>
            <person name="Nolan M."/>
            <person name="Ohm R."/>
            <person name="Pangilinan J."/>
            <person name="Park H.-J."/>
            <person name="Ramirez L."/>
            <person name="Alfaro M."/>
            <person name="Sun H."/>
            <person name="Tritt A."/>
            <person name="Yoshinaga Y."/>
            <person name="Zwiers L.-H."/>
            <person name="Turgeon B."/>
            <person name="Goodwin S."/>
            <person name="Spatafora J."/>
            <person name="Crous P."/>
            <person name="Grigoriev I."/>
        </authorList>
    </citation>
    <scope>NUCLEOTIDE SEQUENCE</scope>
    <source>
        <strain evidence="1">CBS 122368</strain>
    </source>
</reference>
<name>A0A6A6J533_9PLEO</name>